<accession>A0A8S5TV51</accession>
<protein>
    <submittedName>
        <fullName evidence="1">Uncharacterized protein</fullName>
    </submittedName>
</protein>
<organism evidence="1">
    <name type="scientific">Siphoviridae sp. ctGJ32</name>
    <dbReference type="NCBI Taxonomy" id="2825409"/>
    <lineage>
        <taxon>Viruses</taxon>
        <taxon>Duplodnaviria</taxon>
        <taxon>Heunggongvirae</taxon>
        <taxon>Uroviricota</taxon>
        <taxon>Caudoviricetes</taxon>
    </lineage>
</organism>
<name>A0A8S5TV51_9CAUD</name>
<reference evidence="1" key="1">
    <citation type="journal article" date="2021" name="Proc. Natl. Acad. Sci. U.S.A.">
        <title>A Catalog of Tens of Thousands of Viruses from Human Metagenomes Reveals Hidden Associations with Chronic Diseases.</title>
        <authorList>
            <person name="Tisza M.J."/>
            <person name="Buck C.B."/>
        </authorList>
    </citation>
    <scope>NUCLEOTIDE SEQUENCE</scope>
    <source>
        <strain evidence="1">CtGJ32</strain>
    </source>
</reference>
<evidence type="ECO:0000313" key="1">
    <source>
        <dbReference type="EMBL" id="DAF86085.1"/>
    </source>
</evidence>
<proteinExistence type="predicted"/>
<dbReference type="EMBL" id="BK015936">
    <property type="protein sequence ID" value="DAF86085.1"/>
    <property type="molecule type" value="Genomic_DNA"/>
</dbReference>
<sequence length="79" mass="9161">MNKRKRKKQYVRAFSRTYDESLKCGLTRQGLTISTITDRKGTTRIVTSINKGMDIRFGFCDYPELTIEALLLSREVLKV</sequence>